<keyword evidence="2" id="KW-1185">Reference proteome</keyword>
<reference evidence="1" key="2">
    <citation type="submission" date="2020-11" db="EMBL/GenBank/DDBJ databases">
        <authorList>
            <person name="McCartney M.A."/>
            <person name="Auch B."/>
            <person name="Kono T."/>
            <person name="Mallez S."/>
            <person name="Becker A."/>
            <person name="Gohl D.M."/>
            <person name="Silverstein K.A.T."/>
            <person name="Koren S."/>
            <person name="Bechman K.B."/>
            <person name="Herman A."/>
            <person name="Abrahante J.E."/>
            <person name="Garbe J."/>
        </authorList>
    </citation>
    <scope>NUCLEOTIDE SEQUENCE</scope>
    <source>
        <strain evidence="1">Duluth1</strain>
        <tissue evidence="1">Whole animal</tissue>
    </source>
</reference>
<sequence>MGLNRMRPVYLKTSLRIRAVCSCGHLNASEHKRKSATQRLWLRLRDRSTDAIPHHVHRLNHTTNTPQLHHHHNYSITTITTTTITYPTPTRPKLEPPQTQLPPPLLISPQQLPHSHNHHRISTATTTTSTAIAKNHLHHYHYHYHHPPNHQHNHHPPVLIQTTSSINFTTIAKTTTTAPRPSPP</sequence>
<comment type="caution">
    <text evidence="1">The sequence shown here is derived from an EMBL/GenBank/DDBJ whole genome shotgun (WGS) entry which is preliminary data.</text>
</comment>
<dbReference type="Proteomes" id="UP000828390">
    <property type="component" value="Unassembled WGS sequence"/>
</dbReference>
<gene>
    <name evidence="1" type="ORF">DPMN_002146</name>
</gene>
<evidence type="ECO:0000313" key="2">
    <source>
        <dbReference type="Proteomes" id="UP000828390"/>
    </source>
</evidence>
<organism evidence="1 2">
    <name type="scientific">Dreissena polymorpha</name>
    <name type="common">Zebra mussel</name>
    <name type="synonym">Mytilus polymorpha</name>
    <dbReference type="NCBI Taxonomy" id="45954"/>
    <lineage>
        <taxon>Eukaryota</taxon>
        <taxon>Metazoa</taxon>
        <taxon>Spiralia</taxon>
        <taxon>Lophotrochozoa</taxon>
        <taxon>Mollusca</taxon>
        <taxon>Bivalvia</taxon>
        <taxon>Autobranchia</taxon>
        <taxon>Heteroconchia</taxon>
        <taxon>Euheterodonta</taxon>
        <taxon>Imparidentia</taxon>
        <taxon>Neoheterodontei</taxon>
        <taxon>Myida</taxon>
        <taxon>Dreissenoidea</taxon>
        <taxon>Dreissenidae</taxon>
        <taxon>Dreissena</taxon>
    </lineage>
</organism>
<evidence type="ECO:0000313" key="1">
    <source>
        <dbReference type="EMBL" id="KAH3878258.1"/>
    </source>
</evidence>
<dbReference type="AlphaFoldDB" id="A0A9D4MKQ2"/>
<name>A0A9D4MKQ2_DREPO</name>
<accession>A0A9D4MKQ2</accession>
<protein>
    <submittedName>
        <fullName evidence="1">Uncharacterized protein</fullName>
    </submittedName>
</protein>
<reference evidence="1" key="1">
    <citation type="journal article" date="2019" name="bioRxiv">
        <title>The Genome of the Zebra Mussel, Dreissena polymorpha: A Resource for Invasive Species Research.</title>
        <authorList>
            <person name="McCartney M.A."/>
            <person name="Auch B."/>
            <person name="Kono T."/>
            <person name="Mallez S."/>
            <person name="Zhang Y."/>
            <person name="Obille A."/>
            <person name="Becker A."/>
            <person name="Abrahante J.E."/>
            <person name="Garbe J."/>
            <person name="Badalamenti J.P."/>
            <person name="Herman A."/>
            <person name="Mangelson H."/>
            <person name="Liachko I."/>
            <person name="Sullivan S."/>
            <person name="Sone E.D."/>
            <person name="Koren S."/>
            <person name="Silverstein K.A.T."/>
            <person name="Beckman K.B."/>
            <person name="Gohl D.M."/>
        </authorList>
    </citation>
    <scope>NUCLEOTIDE SEQUENCE</scope>
    <source>
        <strain evidence="1">Duluth1</strain>
        <tissue evidence="1">Whole animal</tissue>
    </source>
</reference>
<proteinExistence type="predicted"/>
<dbReference type="EMBL" id="JAIWYP010000001">
    <property type="protein sequence ID" value="KAH3878258.1"/>
    <property type="molecule type" value="Genomic_DNA"/>
</dbReference>